<dbReference type="STRING" id="1678841.TBC1_112130"/>
<accession>A0A0S7C4T5</accession>
<sequence>MKSTIRYRFSALLAVLVIILLPMFGSSQQLSMLKAERFGGPGWDFVNGVIRQNNGDYIYCGSISDNLPGDTLGLFATSNINAWVAFTDSLGNIIRQKEYNNKGFDTFTSMVAFGNNIFLTGIFQDTLSLDSITISGMAHSSGFIAIMNPQGIVLNTKPVSNPRGCISNIRLAGTHSDNLYLAGTYCDTITIENVQSTSKSGFFITRLDTELNIQAPLFFPAEGNPRLGGLSCNDSSVVIAGVFSDTLSLADTTLISLGKSDAFVAWFNQNLELQHIGLISSPEEVEIKSVALTKQNQTAVAGSFKGSAILADSILTGKGGVDLLAAVWDSTGKLQWVNTAGSIGNDYGWAIAPGNEGDFFVSGSFTHVLAIPGENGEMIELQPEGFFGNTFIAKYDHRGILKATFNLPGTSEDFVSELLINTDNTLAAAGNFFETLLLTAYDSVSYTMESTGSKDIFTLLFKDMCAGYTIDAGPDLYLCPGETIMLEPDFTSSGFKWLPDGLPNTPLEVTQHGSYTLMAMNAYGCIAYDTLHVELIPIPLVFAGNDTIVQPGSPLVLAGAMESGQSPAWTTSGDGYFSPSSGLQTTYYFSNNDISNQSVWLILTAGNECISVSDSLKVDILTDDDGITAFPNPTSNMVTLVREEILPIQNITITKQTGFVLEQNIPVNNFEFTYNLQNQPPGTYLFYITTNAGTSCKVINKL</sequence>
<evidence type="ECO:0000313" key="1">
    <source>
        <dbReference type="EMBL" id="GAP43971.1"/>
    </source>
</evidence>
<gene>
    <name evidence="1" type="ORF">TBC1_112130</name>
</gene>
<dbReference type="EMBL" id="DF968182">
    <property type="protein sequence ID" value="GAP43971.1"/>
    <property type="molecule type" value="Genomic_DNA"/>
</dbReference>
<dbReference type="AlphaFoldDB" id="A0A0S7C4T5"/>
<name>A0A0S7C4T5_9BACT</name>
<evidence type="ECO:0008006" key="3">
    <source>
        <dbReference type="Google" id="ProtNLM"/>
    </source>
</evidence>
<organism evidence="1">
    <name type="scientific">Lentimicrobium saccharophilum</name>
    <dbReference type="NCBI Taxonomy" id="1678841"/>
    <lineage>
        <taxon>Bacteria</taxon>
        <taxon>Pseudomonadati</taxon>
        <taxon>Bacteroidota</taxon>
        <taxon>Bacteroidia</taxon>
        <taxon>Bacteroidales</taxon>
        <taxon>Lentimicrobiaceae</taxon>
        <taxon>Lentimicrobium</taxon>
    </lineage>
</organism>
<protein>
    <recommendedName>
        <fullName evidence="3">Protein containing Por secretion system C-terminal sorting domain</fullName>
    </recommendedName>
</protein>
<proteinExistence type="predicted"/>
<dbReference type="Proteomes" id="UP000053091">
    <property type="component" value="Unassembled WGS sequence"/>
</dbReference>
<evidence type="ECO:0000313" key="2">
    <source>
        <dbReference type="Proteomes" id="UP000053091"/>
    </source>
</evidence>
<dbReference type="OrthoDB" id="9770276at2"/>
<keyword evidence="2" id="KW-1185">Reference proteome</keyword>
<dbReference type="RefSeq" id="WP_062041984.1">
    <property type="nucleotide sequence ID" value="NZ_DF968182.1"/>
</dbReference>
<reference evidence="1" key="1">
    <citation type="journal article" date="2015" name="Genome Announc.">
        <title>Draft Genome Sequence of Bacteroidales Strain TBC1, a Novel Isolate from a Methanogenic Wastewater Treatment System.</title>
        <authorList>
            <person name="Tourlousse D.M."/>
            <person name="Matsuura N."/>
            <person name="Sun L."/>
            <person name="Toyonaga M."/>
            <person name="Kuroda K."/>
            <person name="Ohashi A."/>
            <person name="Cruz R."/>
            <person name="Yamaguchi T."/>
            <person name="Sekiguchi Y."/>
        </authorList>
    </citation>
    <scope>NUCLEOTIDE SEQUENCE [LARGE SCALE GENOMIC DNA]</scope>
    <source>
        <strain evidence="1">TBC1</strain>
    </source>
</reference>